<dbReference type="RefSeq" id="WP_006194970.1">
    <property type="nucleotide sequence ID" value="NZ_JAYGHK010000002.1"/>
</dbReference>
<keyword evidence="1" id="KW-1133">Transmembrane helix</keyword>
<feature type="transmembrane region" description="Helical" evidence="1">
    <location>
        <begin position="24"/>
        <end position="41"/>
    </location>
</feature>
<keyword evidence="1" id="KW-0812">Transmembrane</keyword>
<keyword evidence="3" id="KW-1185">Reference proteome</keyword>
<organism evidence="2 3">
    <name type="scientific">Nodularia spumigena UHCC 0060</name>
    <dbReference type="NCBI Taxonomy" id="3110300"/>
    <lineage>
        <taxon>Bacteria</taxon>
        <taxon>Bacillati</taxon>
        <taxon>Cyanobacteriota</taxon>
        <taxon>Cyanophyceae</taxon>
        <taxon>Nostocales</taxon>
        <taxon>Nodulariaceae</taxon>
        <taxon>Nodularia</taxon>
    </lineage>
</organism>
<sequence length="43" mass="4943">MLLWRSEVYKGGQEPQDPSSSDVYLIYWQSAVICIAIAYIYQG</sequence>
<gene>
    <name evidence="2" type="ORF">VB695_00725</name>
</gene>
<evidence type="ECO:0000313" key="3">
    <source>
        <dbReference type="Proteomes" id="UP001303285"/>
    </source>
</evidence>
<name>A0ABU5UK58_NODSP</name>
<dbReference type="EMBL" id="JAYGHK010000002">
    <property type="protein sequence ID" value="MEA5606626.1"/>
    <property type="molecule type" value="Genomic_DNA"/>
</dbReference>
<protein>
    <submittedName>
        <fullName evidence="2">Uncharacterized protein</fullName>
    </submittedName>
</protein>
<evidence type="ECO:0000313" key="2">
    <source>
        <dbReference type="EMBL" id="MEA5606626.1"/>
    </source>
</evidence>
<keyword evidence="1" id="KW-0472">Membrane</keyword>
<dbReference type="Proteomes" id="UP001303285">
    <property type="component" value="Unassembled WGS sequence"/>
</dbReference>
<proteinExistence type="predicted"/>
<reference evidence="2 3" key="1">
    <citation type="submission" date="2023-12" db="EMBL/GenBank/DDBJ databases">
        <title>Baltic Sea Cyanobacteria.</title>
        <authorList>
            <person name="Delbaje E."/>
            <person name="Fewer D.P."/>
            <person name="Shishido T.K."/>
        </authorList>
    </citation>
    <scope>NUCLEOTIDE SEQUENCE [LARGE SCALE GENOMIC DNA]</scope>
    <source>
        <strain evidence="2 3">UHCC 0060</strain>
    </source>
</reference>
<accession>A0ABU5UK58</accession>
<comment type="caution">
    <text evidence="2">The sequence shown here is derived from an EMBL/GenBank/DDBJ whole genome shotgun (WGS) entry which is preliminary data.</text>
</comment>
<evidence type="ECO:0000256" key="1">
    <source>
        <dbReference type="SAM" id="Phobius"/>
    </source>
</evidence>
<dbReference type="GeneID" id="78020118"/>